<dbReference type="AlphaFoldDB" id="A0A9X0XEG4"/>
<dbReference type="SUPFAM" id="SSF109604">
    <property type="entry name" value="HD-domain/PDEase-like"/>
    <property type="match status" value="1"/>
</dbReference>
<keyword evidence="3" id="KW-1185">Reference proteome</keyword>
<reference evidence="2 3" key="1">
    <citation type="submission" date="2021-01" db="EMBL/GenBank/DDBJ databases">
        <title>Piscinibacter sp. Jin2 Genome sequencing and assembly.</title>
        <authorList>
            <person name="Kim I."/>
        </authorList>
    </citation>
    <scope>NUCLEOTIDE SEQUENCE [LARGE SCALE GENOMIC DNA]</scope>
    <source>
        <strain evidence="2 3">Jin2</strain>
    </source>
</reference>
<organism evidence="2 3">
    <name type="scientific">Aquariibacter lacus</name>
    <dbReference type="NCBI Taxonomy" id="2801332"/>
    <lineage>
        <taxon>Bacteria</taxon>
        <taxon>Pseudomonadati</taxon>
        <taxon>Pseudomonadota</taxon>
        <taxon>Betaproteobacteria</taxon>
        <taxon>Burkholderiales</taxon>
        <taxon>Sphaerotilaceae</taxon>
        <taxon>Aquariibacter</taxon>
    </lineage>
</organism>
<dbReference type="RefSeq" id="WP_201824867.1">
    <property type="nucleotide sequence ID" value="NZ_JAERRA010000001.1"/>
</dbReference>
<protein>
    <submittedName>
        <fullName evidence="2">HDOD domain-containing protein</fullName>
    </submittedName>
</protein>
<dbReference type="PANTHER" id="PTHR33525">
    <property type="match status" value="1"/>
</dbReference>
<dbReference type="PROSITE" id="PS51833">
    <property type="entry name" value="HDOD"/>
    <property type="match status" value="1"/>
</dbReference>
<dbReference type="PANTHER" id="PTHR33525:SF4">
    <property type="entry name" value="CYCLIC DI-GMP PHOSPHODIESTERASE CDGJ"/>
    <property type="match status" value="1"/>
</dbReference>
<sequence>MSASILARVALSYAPMIDRQRAVIATRLTLFPLRPGEPLDVGELLEALAAVWPEGAGEVSLNLLSESLLHELMAAQPARHLGVEVPAFMAADPAHAEVIAALAARGNTLLIKGRPPRELPRELLPCFRQSIIDLAEDRRLHEPLGQPSPMPRSIGFIQSGIHSLAEMEASFARGAIAVLGWPFQDALDRRSPPAGRAGGQASAELQVLMDMMRQLQSGSSVEELESTLSRDPRLAFRLLRYLNSPAFGLAVEVSSFRHAIMLLGSQRLLRWLALLLATASEDLNLRPLMFAAVRRGLLMEELLQRSGYEELAGECFICGVFSLLDQLLDQPFEALFRSLPVPDHVRQALVEGRGPCMPYLRLVQAVEGDDLDPIREAFASLFSYAGETNEALLAALARAATLR</sequence>
<accession>A0A9X0XEG4</accession>
<evidence type="ECO:0000313" key="2">
    <source>
        <dbReference type="EMBL" id="MBL0719528.1"/>
    </source>
</evidence>
<evidence type="ECO:0000313" key="3">
    <source>
        <dbReference type="Proteomes" id="UP000643207"/>
    </source>
</evidence>
<dbReference type="InterPro" id="IPR052340">
    <property type="entry name" value="RNase_Y/CdgJ"/>
</dbReference>
<comment type="caution">
    <text evidence="2">The sequence shown here is derived from an EMBL/GenBank/DDBJ whole genome shotgun (WGS) entry which is preliminary data.</text>
</comment>
<feature type="domain" description="HDOD" evidence="1">
    <location>
        <begin position="201"/>
        <end position="398"/>
    </location>
</feature>
<dbReference type="Proteomes" id="UP000643207">
    <property type="component" value="Unassembled WGS sequence"/>
</dbReference>
<gene>
    <name evidence="2" type="ORF">JI742_06460</name>
</gene>
<proteinExistence type="predicted"/>
<dbReference type="Pfam" id="PF08668">
    <property type="entry name" value="HDOD"/>
    <property type="match status" value="1"/>
</dbReference>
<name>A0A9X0XEG4_9BURK</name>
<dbReference type="InterPro" id="IPR013976">
    <property type="entry name" value="HDOD"/>
</dbReference>
<dbReference type="EMBL" id="JAERRA010000001">
    <property type="protein sequence ID" value="MBL0719528.1"/>
    <property type="molecule type" value="Genomic_DNA"/>
</dbReference>
<dbReference type="Gene3D" id="1.10.3210.10">
    <property type="entry name" value="Hypothetical protein af1432"/>
    <property type="match status" value="1"/>
</dbReference>
<evidence type="ECO:0000259" key="1">
    <source>
        <dbReference type="PROSITE" id="PS51833"/>
    </source>
</evidence>